<proteinExistence type="predicted"/>
<dbReference type="Pfam" id="PF00642">
    <property type="entry name" value="zf-CCCH"/>
    <property type="match status" value="1"/>
</dbReference>
<evidence type="ECO:0000313" key="9">
    <source>
        <dbReference type="Proteomes" id="UP000186817"/>
    </source>
</evidence>
<evidence type="ECO:0000256" key="3">
    <source>
        <dbReference type="ARBA" id="ARBA00022833"/>
    </source>
</evidence>
<protein>
    <submittedName>
        <fullName evidence="8">Retrovirus-related Pol polyprotein from transposon TNT 1-94</fullName>
    </submittedName>
</protein>
<evidence type="ECO:0000259" key="6">
    <source>
        <dbReference type="PROSITE" id="PS50103"/>
    </source>
</evidence>
<evidence type="ECO:0000259" key="7">
    <source>
        <dbReference type="PROSITE" id="PS50158"/>
    </source>
</evidence>
<keyword evidence="3 4" id="KW-0862">Zinc</keyword>
<feature type="region of interest" description="Disordered" evidence="5">
    <location>
        <begin position="1"/>
        <end position="96"/>
    </location>
</feature>
<feature type="domain" description="CCHC-type" evidence="7">
    <location>
        <begin position="588"/>
        <end position="603"/>
    </location>
</feature>
<dbReference type="InterPro" id="IPR036855">
    <property type="entry name" value="Znf_CCCH_sf"/>
</dbReference>
<dbReference type="GO" id="GO:0008270">
    <property type="term" value="F:zinc ion binding"/>
    <property type="evidence" value="ECO:0007669"/>
    <property type="project" value="UniProtKB-KW"/>
</dbReference>
<feature type="domain" description="C3H1-type" evidence="6">
    <location>
        <begin position="550"/>
        <end position="578"/>
    </location>
</feature>
<dbReference type="InterPro" id="IPR013103">
    <property type="entry name" value="RVT_2"/>
</dbReference>
<dbReference type="Proteomes" id="UP000186817">
    <property type="component" value="Unassembled WGS sequence"/>
</dbReference>
<dbReference type="EMBL" id="LSRX01000247">
    <property type="protein sequence ID" value="OLQ03067.1"/>
    <property type="molecule type" value="Genomic_DNA"/>
</dbReference>
<evidence type="ECO:0000256" key="2">
    <source>
        <dbReference type="ARBA" id="ARBA00022771"/>
    </source>
</evidence>
<feature type="compositionally biased region" description="Low complexity" evidence="5">
    <location>
        <begin position="2565"/>
        <end position="2578"/>
    </location>
</feature>
<feature type="region of interest" description="Disordered" evidence="5">
    <location>
        <begin position="521"/>
        <end position="551"/>
    </location>
</feature>
<feature type="compositionally biased region" description="Basic and acidic residues" evidence="5">
    <location>
        <begin position="1240"/>
        <end position="1252"/>
    </location>
</feature>
<feature type="region of interest" description="Disordered" evidence="5">
    <location>
        <begin position="597"/>
        <end position="638"/>
    </location>
</feature>
<feature type="region of interest" description="Disordered" evidence="5">
    <location>
        <begin position="179"/>
        <end position="213"/>
    </location>
</feature>
<accession>A0A1Q9E6L6</accession>
<dbReference type="GO" id="GO:0003676">
    <property type="term" value="F:nucleic acid binding"/>
    <property type="evidence" value="ECO:0007669"/>
    <property type="project" value="InterPro"/>
</dbReference>
<feature type="zinc finger region" description="C3H1-type" evidence="4">
    <location>
        <begin position="550"/>
        <end position="578"/>
    </location>
</feature>
<dbReference type="Pfam" id="PF07727">
    <property type="entry name" value="RVT_2"/>
    <property type="match status" value="1"/>
</dbReference>
<keyword evidence="1 4" id="KW-0479">Metal-binding</keyword>
<feature type="compositionally biased region" description="Basic and acidic residues" evidence="5">
    <location>
        <begin position="1"/>
        <end position="11"/>
    </location>
</feature>
<dbReference type="SMART" id="SM00356">
    <property type="entry name" value="ZnF_C3H1"/>
    <property type="match status" value="1"/>
</dbReference>
<organism evidence="8 9">
    <name type="scientific">Symbiodinium microadriaticum</name>
    <name type="common">Dinoflagellate</name>
    <name type="synonym">Zooxanthella microadriatica</name>
    <dbReference type="NCBI Taxonomy" id="2951"/>
    <lineage>
        <taxon>Eukaryota</taxon>
        <taxon>Sar</taxon>
        <taxon>Alveolata</taxon>
        <taxon>Dinophyceae</taxon>
        <taxon>Suessiales</taxon>
        <taxon>Symbiodiniaceae</taxon>
        <taxon>Symbiodinium</taxon>
    </lineage>
</organism>
<feature type="region of interest" description="Disordered" evidence="5">
    <location>
        <begin position="1236"/>
        <end position="1275"/>
    </location>
</feature>
<dbReference type="SMART" id="SM00343">
    <property type="entry name" value="ZnF_C2HC"/>
    <property type="match status" value="1"/>
</dbReference>
<keyword evidence="2 4" id="KW-0863">Zinc-finger</keyword>
<dbReference type="CDD" id="cd09272">
    <property type="entry name" value="RNase_HI_RT_Ty1"/>
    <property type="match status" value="1"/>
</dbReference>
<dbReference type="PROSITE" id="PS50103">
    <property type="entry name" value="ZF_C3H1"/>
    <property type="match status" value="1"/>
</dbReference>
<evidence type="ECO:0000256" key="5">
    <source>
        <dbReference type="SAM" id="MobiDB-lite"/>
    </source>
</evidence>
<dbReference type="SUPFAM" id="SSF90229">
    <property type="entry name" value="CCCH zinc finger"/>
    <property type="match status" value="1"/>
</dbReference>
<dbReference type="InterPro" id="IPR043502">
    <property type="entry name" value="DNA/RNA_pol_sf"/>
</dbReference>
<feature type="compositionally biased region" description="Acidic residues" evidence="5">
    <location>
        <begin position="1307"/>
        <end position="1322"/>
    </location>
</feature>
<comment type="caution">
    <text evidence="8">The sequence shown here is derived from an EMBL/GenBank/DDBJ whole genome shotgun (WGS) entry which is preliminary data.</text>
</comment>
<dbReference type="PANTHER" id="PTHR11439">
    <property type="entry name" value="GAG-POL-RELATED RETROTRANSPOSON"/>
    <property type="match status" value="1"/>
</dbReference>
<feature type="region of interest" description="Disordered" evidence="5">
    <location>
        <begin position="2558"/>
        <end position="2619"/>
    </location>
</feature>
<dbReference type="Gene3D" id="4.10.1000.10">
    <property type="entry name" value="Zinc finger, CCCH-type"/>
    <property type="match status" value="1"/>
</dbReference>
<dbReference type="SUPFAM" id="SSF56672">
    <property type="entry name" value="DNA/RNA polymerases"/>
    <property type="match status" value="1"/>
</dbReference>
<evidence type="ECO:0000256" key="4">
    <source>
        <dbReference type="PROSITE-ProRule" id="PRU00723"/>
    </source>
</evidence>
<evidence type="ECO:0000256" key="1">
    <source>
        <dbReference type="ARBA" id="ARBA00022723"/>
    </source>
</evidence>
<dbReference type="PANTHER" id="PTHR11439:SF467">
    <property type="entry name" value="INTEGRASE CATALYTIC DOMAIN-CONTAINING PROTEIN"/>
    <property type="match status" value="1"/>
</dbReference>
<dbReference type="InterPro" id="IPR001878">
    <property type="entry name" value="Znf_CCHC"/>
</dbReference>
<feature type="compositionally biased region" description="Polar residues" evidence="5">
    <location>
        <begin position="2600"/>
        <end position="2616"/>
    </location>
</feature>
<name>A0A1Q9E6L6_SYMMI</name>
<dbReference type="PROSITE" id="PS50158">
    <property type="entry name" value="ZF_CCHC"/>
    <property type="match status" value="1"/>
</dbReference>
<gene>
    <name evidence="8" type="ORF">AK812_SmicGene14008</name>
</gene>
<reference evidence="8 9" key="1">
    <citation type="submission" date="2016-02" db="EMBL/GenBank/DDBJ databases">
        <title>Genome analysis of coral dinoflagellate symbionts highlights evolutionary adaptations to a symbiotic lifestyle.</title>
        <authorList>
            <person name="Aranda M."/>
            <person name="Li Y."/>
            <person name="Liew Y.J."/>
            <person name="Baumgarten S."/>
            <person name="Simakov O."/>
            <person name="Wilson M."/>
            <person name="Piel J."/>
            <person name="Ashoor H."/>
            <person name="Bougouffa S."/>
            <person name="Bajic V.B."/>
            <person name="Ryu T."/>
            <person name="Ravasi T."/>
            <person name="Bayer T."/>
            <person name="Micklem G."/>
            <person name="Kim H."/>
            <person name="Bhak J."/>
            <person name="Lajeunesse T.C."/>
            <person name="Voolstra C.R."/>
        </authorList>
    </citation>
    <scope>NUCLEOTIDE SEQUENCE [LARGE SCALE GENOMIC DNA]</scope>
    <source>
        <strain evidence="8 9">CCMP2467</strain>
    </source>
</reference>
<dbReference type="InterPro" id="IPR000571">
    <property type="entry name" value="Znf_CCCH"/>
</dbReference>
<dbReference type="OrthoDB" id="415053at2759"/>
<keyword evidence="9" id="KW-1185">Reference proteome</keyword>
<feature type="region of interest" description="Disordered" evidence="5">
    <location>
        <begin position="667"/>
        <end position="687"/>
    </location>
</feature>
<feature type="region of interest" description="Disordered" evidence="5">
    <location>
        <begin position="1287"/>
        <end position="1389"/>
    </location>
</feature>
<sequence length="2717" mass="300393">MEPHSGSDGQDHQQVMSAQGPLRMENGTGATSQQTRGEDAHGNRAGVSTDDDARIAGEGGGGIEATAHRSVVTATQQSRDDVSVNPDASAEVPVRERTRQQAFLETPDTGLERAAGIMDGGQQQSSQSMAYMTPRSTVSIPSGTTWLGGVEVPRWMARLGSYLNLGSVTDPLFPSPLAGSISGESPPGGRAFTLMSPPRRERVPRPVTPSSSSIPAEAIQLEVQRQLGGILSCLQTAEAENDRLRMDLQRAQQREQISGGANTFLPTLPQLGTDNDVGRQALTKSGATEELSKLSPRGGCEAALQFQDWLEVAGSVLSDVSEQSGQWWRELMMMVELTYSKWLAATPLERLHIAPHGSEELTTGRWTRLNARISSMLLSAMGDNLKSDMVSQRLTQDAVRMVFRMFTTYQPGGSAERQDILRRLQSPQEYVTVDTAEVALSALRAWPRWLARCRAVNMACPDPSVLARGLMSISAKHINQSPDAAFRTSMLRTSLRIDAQPSLEQVVGYQRHLQAELETIAGASTTSTTTTPGVRALEKGGSPKGREKGGKDTELCRYFMKPSGCKRGARCAYSHSMATLDRETRSKKCLQCGAEGHRARECPVSKGPKSAASPGSPTKEQRSGGQPEPKATPKTPAVATATPIAEGPTQGTPWTLESLVQAAQQIVQAQGQEGREDKSPEKTRPEVKTLVAKDIRISSLHSASSALLDSGATHNLRSAYDQQEWEKADNVVVQLAGSNKLTMKMSETGTLLMPPKATSLGSSEAATGGQTIVSMGELERTLGYTLVWAPERCVLQTPQGDEVQLSVHGGCPQLCEAEALAIIARLEERKRERLLNEVTTTQDRIEMAAVAMDRGGMDHLRDYVEGGSLEAGLRSIRDVGFLQGLPGECVDGLLQPGVREQGWGVMKNLSFLTRAQKRYLWGAKRWVIHLFAGDYGHYKVFQLDQGSTAVIELDVHRCKGHDIPSESTWRFLLWGALTGRIDAVIGGPPARSGVTQPTGKNGPEVLRAMKLITRMMWLFTLAKMTREYRTDALNRQRPVAFLMEHPATDSRRRTSVWETELWREFKNEMDMMEVTFNQRATGGGDVPTTIGTNVYYLLGLDNLGQENLEGEVGVSKDGGIWSSGLVDAIVLALTFWDKHPRCCPVLAPMSPEQWRRHIQSNHADYHRDCLTCVMARGTGRRHARVRHPDMFNLTVGLAGPVRPGLDPTSKGTMGKGLKYMMVAKYVFPKEYVKGYTGREPPGDHGMGEKEDVGDPGQQLEAGNNGQGEPPTLQSSDEQILEDLKRIPLPSEEEQGGNPTRHPLRDEDPFELDSVEQLEEEEEFLHSQEPPGRDEGFVGSTIQRGDYTGPEDFAYEPSLQEEEEQQPQLDLEKDDDEPLQEERCHDNGFPDSCAPEATHLIFARALPTNGSGVVKAAIQDIVLYLQARGLMVYRLHADMGEVYCHQIRGWLRDQGIRATFSTRTLLLSAKLPTRLWPTAAEAATAIQRNKILGGPTKLIAPYGAPVVVKQKVVDSSGPRRREKAFESKWARGRYVGLSGVLDRGHLVYLPQDGDKKEKFIHTLHVRAGLVDPGVPVMEGGVEPPKPRRKLVEKTPISQVDMRPVSLSQEELRGYISSRSQQLIENWSQEEALQFVDELAERRIFDETKFGIYRHGGTVGWLMGFQEYPELSQVLASIVTYYNPEATFTAIWVARDMEKGMHRDFNNDEEAMNYVVPIRVPKSGGDLWVELEPGDRVKGEVLDRVDDKGRKRYGQVYKVKKGVCNVFSPRKLHEVLPWEGHRTMLIAYTPQGLGKISNEMIRQLEDHGFSPPITQYPEYFVMQEARQPWVSKQLVVDQSEEVLQGAQIEDEDVEEWEMFLDTGYGMFRLPEGDSQTPPDVHVSKVEANFTPGVEEIISGLTGPLEVTYTVSPGEVLLHIDRWKKAIRKEVDGIAVAIKRLLPGTGERLEWLQRPGAQRLPTKMVFTIKPGDNPTEDPTSWYKRKARLVVCGNFAAPDQADLYSETAPSEAVRAGLTMAQRKKWQVGLIDVIQAFLRTPLRPEAGDPTVVVAPPRLLEKLNLVVIGELWGLVRALYGLRQAPALWSAHRDRVLQDLAVQDGLRLQQGHTVTAWWTLKNKHGALVAVVIIYVDDFMLLGDESTIRKLAKAIQGTWGTSELAVLKPGSSVRFLGMELQVHEGDTTIYVSQRGYIDEVLRAHSIDPDAKDRIPLSKEQAFFERLDTDIAPTPEDIAASQRLTGELMWLSHRTRPDLSFTCSLMASITLRAPARCIAIGRKALKYLQGTKDLRMSFGSDDTNLVLFPDAAFAPSSAKSHTGWLICWSGNPITWRSSRQSTIALSTAESELQAILDGSIGMMGLEAMLVDLMVEPMPKIVKSDSTSALAIGAGTGSWRTRHLRLKAAWVQDMISKGEVVPKHQPGVSQPADLLTKALSSQRIISLLELWGINDGSNPVKKVTTGSSGVAARVLVATICCIMMLSVEATEEPQSSINVDWDLAGACAVLLMVLGGLVIYELIKWGVVLCYQEFTPGASRRKLQRLQRLRDATAKAIDKELSRIAQDQQVLQNEGTSSSTRIPSSPIGEAREAKVPGSEPRTPVRRRSASYLTSPPTPSTVEQTTQTHDEVERVCHDTLMLMTCEHLREALRLQGAMVTGVKDDLAVRLSRLLAQQVTRFNSPTLRQLKYILWLWRQRNLSNRVILTWNDVEDKQSASNTIARWQRI</sequence>
<feature type="compositionally biased region" description="Basic and acidic residues" evidence="5">
    <location>
        <begin position="673"/>
        <end position="687"/>
    </location>
</feature>
<evidence type="ECO:0000313" key="8">
    <source>
        <dbReference type="EMBL" id="OLQ03067.1"/>
    </source>
</evidence>